<evidence type="ECO:0000313" key="1">
    <source>
        <dbReference type="EMBL" id="KPX86340.1"/>
    </source>
</evidence>
<keyword evidence="2" id="KW-1185">Reference proteome</keyword>
<evidence type="ECO:0000313" key="2">
    <source>
        <dbReference type="Proteomes" id="UP000050455"/>
    </source>
</evidence>
<gene>
    <name evidence="1" type="ORF">ALO64_200032</name>
</gene>
<proteinExistence type="predicted"/>
<comment type="caution">
    <text evidence="1">The sequence shown here is derived from an EMBL/GenBank/DDBJ whole genome shotgun (WGS) entry which is preliminary data.</text>
</comment>
<name>A0A0P9ULV8_9PSED</name>
<protein>
    <submittedName>
        <fullName evidence="1">Uncharacterized protein</fullName>
    </submittedName>
</protein>
<dbReference type="AlphaFoldDB" id="A0A0P9ULV8"/>
<organism evidence="1 2">
    <name type="scientific">Pseudomonas meliae</name>
    <dbReference type="NCBI Taxonomy" id="86176"/>
    <lineage>
        <taxon>Bacteria</taxon>
        <taxon>Pseudomonadati</taxon>
        <taxon>Pseudomonadota</taxon>
        <taxon>Gammaproteobacteria</taxon>
        <taxon>Pseudomonadales</taxon>
        <taxon>Pseudomonadaceae</taxon>
        <taxon>Pseudomonas</taxon>
    </lineage>
</organism>
<accession>A0A0P9ULV8</accession>
<sequence length="73" mass="8589">MDVPTAANATHQLICQHVCRWTKTYVMPCHVIKTMPDGRYKLLVFGDRHWKGQDHLSRIRYVTASRVRLKHES</sequence>
<dbReference type="PATRIC" id="fig|86176.4.peg.3354"/>
<reference evidence="1 2" key="1">
    <citation type="submission" date="2015-09" db="EMBL/GenBank/DDBJ databases">
        <title>Genome announcement of multiple Pseudomonas syringae strains.</title>
        <authorList>
            <person name="Thakur S."/>
            <person name="Wang P.W."/>
            <person name="Gong Y."/>
            <person name="Weir B.S."/>
            <person name="Guttman D.S."/>
        </authorList>
    </citation>
    <scope>NUCLEOTIDE SEQUENCE [LARGE SCALE GENOMIC DNA]</scope>
    <source>
        <strain evidence="1 2">ICMP6289</strain>
    </source>
</reference>
<dbReference type="EMBL" id="LJQT01000303">
    <property type="protein sequence ID" value="KPX86340.1"/>
    <property type="molecule type" value="Genomic_DNA"/>
</dbReference>
<dbReference type="Proteomes" id="UP000050455">
    <property type="component" value="Unassembled WGS sequence"/>
</dbReference>